<dbReference type="InterPro" id="IPR029072">
    <property type="entry name" value="YebC-like"/>
</dbReference>
<dbReference type="GeneID" id="9537194"/>
<comment type="similarity">
    <text evidence="1">Belongs to the TACO1 family.</text>
</comment>
<reference evidence="5" key="1">
    <citation type="journal article" date="2011" name="PLoS Pathog.">
        <title>Comparative genomics yields insights into niche adaptation of plant vascular wilt pathogens.</title>
        <authorList>
            <person name="Klosterman S.J."/>
            <person name="Subbarao K.V."/>
            <person name="Kang S."/>
            <person name="Veronese P."/>
            <person name="Gold S.E."/>
            <person name="Thomma B.P.H.J."/>
            <person name="Chen Z."/>
            <person name="Henrissat B."/>
            <person name="Lee Y.-H."/>
            <person name="Park J."/>
            <person name="Garcia-Pedrajas M.D."/>
            <person name="Barbara D.J."/>
            <person name="Anchieta A."/>
            <person name="de Jonge R."/>
            <person name="Santhanam P."/>
            <person name="Maruthachalam K."/>
            <person name="Atallah Z."/>
            <person name="Amyotte S.G."/>
            <person name="Paz Z."/>
            <person name="Inderbitzin P."/>
            <person name="Hayes R.J."/>
            <person name="Heiman D.I."/>
            <person name="Young S."/>
            <person name="Zeng Q."/>
            <person name="Engels R."/>
            <person name="Galagan J."/>
            <person name="Cuomo C.A."/>
            <person name="Dobinson K.F."/>
            <person name="Ma L.-J."/>
        </authorList>
    </citation>
    <scope>NUCLEOTIDE SEQUENCE [LARGE SCALE GENOMIC DNA]</scope>
    <source>
        <strain evidence="5">VaMs.102 / ATCC MYA-4576 / FGSC 10136</strain>
    </source>
</reference>
<organism evidence="5">
    <name type="scientific">Verticillium alfalfae (strain VaMs.102 / ATCC MYA-4576 / FGSC 10136)</name>
    <name type="common">Verticillium wilt of alfalfa</name>
    <name type="synonym">Verticillium albo-atrum</name>
    <dbReference type="NCBI Taxonomy" id="526221"/>
    <lineage>
        <taxon>Eukaryota</taxon>
        <taxon>Fungi</taxon>
        <taxon>Dikarya</taxon>
        <taxon>Ascomycota</taxon>
        <taxon>Pezizomycotina</taxon>
        <taxon>Sordariomycetes</taxon>
        <taxon>Hypocreomycetidae</taxon>
        <taxon>Glomerellales</taxon>
        <taxon>Plectosphaerellaceae</taxon>
        <taxon>Verticillium</taxon>
    </lineage>
</organism>
<dbReference type="PANTHER" id="PTHR12532">
    <property type="entry name" value="TRANSLATIONAL ACTIVATOR OF CYTOCHROME C OXIDASE 1"/>
    <property type="match status" value="1"/>
</dbReference>
<evidence type="ECO:0000256" key="1">
    <source>
        <dbReference type="ARBA" id="ARBA00008724"/>
    </source>
</evidence>
<dbReference type="HOGENOM" id="CLU_062974_1_2_1"/>
<accession>C9SP87</accession>
<sequence>MRPFSSSSLTRKYLGFPPSPPLCRQCLRQFSTTPPLASGHNKWSKIKHRKGAADVQKTGLRAESSRMIALLSRLHGETSPQVGAALATAKKAGVPKHILEGAVARGQGRSASGASLEPLTIEIIMSPGVALIVDCETDSKGRSLQDLMLIAKRHKGRTGSSATFLFTRLGRVVFEPRDPAAPAETPAVTIDDILDEAIEAGAEDIETDDDGNIVIWTQPNMTTAVTQALGPSFGDRILSSEIIWAANEDTKVKVDTELDAQGLADLLAALQEQPEVQGIYANVAQGSISDEDWQRIEDTWICDMANS</sequence>
<name>C9SP87_VERA1</name>
<dbReference type="Pfam" id="PF20772">
    <property type="entry name" value="TACO1_YebC_N"/>
    <property type="match status" value="1"/>
</dbReference>
<dbReference type="SUPFAM" id="SSF75625">
    <property type="entry name" value="YebC-like"/>
    <property type="match status" value="1"/>
</dbReference>
<dbReference type="Gene3D" id="3.30.70.980">
    <property type="match status" value="2"/>
</dbReference>
<feature type="domain" description="TACO1/YebC-like N-terminal" evidence="3">
    <location>
        <begin position="41"/>
        <end position="108"/>
    </location>
</feature>
<evidence type="ECO:0000259" key="3">
    <source>
        <dbReference type="Pfam" id="PF20772"/>
    </source>
</evidence>
<dbReference type="Pfam" id="PF01709">
    <property type="entry name" value="Transcrip_reg"/>
    <property type="match status" value="1"/>
</dbReference>
<dbReference type="InterPro" id="IPR049083">
    <property type="entry name" value="TACO1_YebC_N"/>
</dbReference>
<dbReference type="Gene3D" id="1.10.10.200">
    <property type="match status" value="1"/>
</dbReference>
<keyword evidence="5" id="KW-1185">Reference proteome</keyword>
<feature type="domain" description="TACO1/YebC-like second and third" evidence="2">
    <location>
        <begin position="117"/>
        <end position="283"/>
    </location>
</feature>
<dbReference type="STRING" id="526221.C9SP87"/>
<evidence type="ECO:0000313" key="4">
    <source>
        <dbReference type="EMBL" id="EEY20602.1"/>
    </source>
</evidence>
<dbReference type="KEGG" id="val:VDBG_06712"/>
<evidence type="ECO:0000313" key="5">
    <source>
        <dbReference type="Proteomes" id="UP000008698"/>
    </source>
</evidence>
<protein>
    <submittedName>
        <fullName evidence="4">DUF28 domain-containing protein</fullName>
    </submittedName>
</protein>
<dbReference type="OMA" id="NFDIPDE"/>
<dbReference type="InterPro" id="IPR017856">
    <property type="entry name" value="Integrase-like_N"/>
</dbReference>
<dbReference type="EMBL" id="DS985221">
    <property type="protein sequence ID" value="EEY20602.1"/>
    <property type="molecule type" value="Genomic_DNA"/>
</dbReference>
<dbReference type="GO" id="GO:0005739">
    <property type="term" value="C:mitochondrion"/>
    <property type="evidence" value="ECO:0007669"/>
    <property type="project" value="TreeGrafter"/>
</dbReference>
<evidence type="ECO:0000259" key="2">
    <source>
        <dbReference type="Pfam" id="PF01709"/>
    </source>
</evidence>
<dbReference type="RefSeq" id="XP_003003150.1">
    <property type="nucleotide sequence ID" value="XM_003003104.1"/>
</dbReference>
<dbReference type="InterPro" id="IPR026564">
    <property type="entry name" value="Transcrip_reg_TACO1-like_dom3"/>
</dbReference>
<proteinExistence type="inferred from homology"/>
<dbReference type="OrthoDB" id="2017544at2759"/>
<dbReference type="InterPro" id="IPR002876">
    <property type="entry name" value="Transcrip_reg_TACO1-like"/>
</dbReference>
<dbReference type="Proteomes" id="UP000008698">
    <property type="component" value="Unassembled WGS sequence"/>
</dbReference>
<dbReference type="AlphaFoldDB" id="C9SP87"/>
<dbReference type="InterPro" id="IPR048300">
    <property type="entry name" value="TACO1_YebC-like_2nd/3rd_dom"/>
</dbReference>
<dbReference type="eggNOG" id="KOG2972">
    <property type="taxonomic scope" value="Eukaryota"/>
</dbReference>
<gene>
    <name evidence="4" type="ORF">VDBG_06712</name>
</gene>
<dbReference type="PANTHER" id="PTHR12532:SF0">
    <property type="entry name" value="TRANSLATIONAL ACTIVATOR OF CYTOCHROME C OXIDASE 1"/>
    <property type="match status" value="1"/>
</dbReference>